<proteinExistence type="predicted"/>
<evidence type="ECO:0000313" key="2">
    <source>
        <dbReference type="Proteomes" id="UP000182624"/>
    </source>
</evidence>
<protein>
    <submittedName>
        <fullName evidence="1">Uncharacterized protein</fullName>
    </submittedName>
</protein>
<keyword evidence="2" id="KW-1185">Reference proteome</keyword>
<dbReference type="Proteomes" id="UP000182624">
    <property type="component" value="Unassembled WGS sequence"/>
</dbReference>
<dbReference type="OrthoDB" id="2086691at2"/>
<dbReference type="EMBL" id="FOXO01000019">
    <property type="protein sequence ID" value="SFQ12243.1"/>
    <property type="molecule type" value="Genomic_DNA"/>
</dbReference>
<dbReference type="AlphaFoldDB" id="A0A1I5VXV6"/>
<reference evidence="2" key="1">
    <citation type="submission" date="2016-10" db="EMBL/GenBank/DDBJ databases">
        <authorList>
            <person name="Varghese N."/>
            <person name="Submissions S."/>
        </authorList>
    </citation>
    <scope>NUCLEOTIDE SEQUENCE [LARGE SCALE GENOMIC DNA]</scope>
    <source>
        <strain evidence="2">P18</strain>
    </source>
</reference>
<name>A0A1I5VXV6_9FIRM</name>
<evidence type="ECO:0000313" key="1">
    <source>
        <dbReference type="EMBL" id="SFQ12243.1"/>
    </source>
</evidence>
<dbReference type="RefSeq" id="WP_074889384.1">
    <property type="nucleotide sequence ID" value="NZ_FOXO01000019.1"/>
</dbReference>
<accession>A0A1I5VXV6</accession>
<organism evidence="1 2">
    <name type="scientific">Butyrivibrio proteoclasticus</name>
    <dbReference type="NCBI Taxonomy" id="43305"/>
    <lineage>
        <taxon>Bacteria</taxon>
        <taxon>Bacillati</taxon>
        <taxon>Bacillota</taxon>
        <taxon>Clostridia</taxon>
        <taxon>Lachnospirales</taxon>
        <taxon>Lachnospiraceae</taxon>
        <taxon>Butyrivibrio</taxon>
    </lineage>
</organism>
<sequence length="66" mass="7588">MKTIDAKQTFIVKITDCQNGTWQGKIVWAEENRSIHFRSMMEMLRLMDEAASATIRLTHYKAAVNG</sequence>
<gene>
    <name evidence="1" type="ORF">SAMN04487928_11976</name>
</gene>